<dbReference type="GO" id="GO:0005829">
    <property type="term" value="C:cytosol"/>
    <property type="evidence" value="ECO:0007669"/>
    <property type="project" value="TreeGrafter"/>
</dbReference>
<dbReference type="STRING" id="1867956.BJF95_13755"/>
<dbReference type="Pfam" id="PF12625">
    <property type="entry name" value="Arabinose_bd"/>
    <property type="match status" value="1"/>
</dbReference>
<dbReference type="OrthoDB" id="9805730at2"/>
<keyword evidence="3" id="KW-0804">Transcription</keyword>
<dbReference type="SUPFAM" id="SSF46689">
    <property type="entry name" value="Homeodomain-like"/>
    <property type="match status" value="1"/>
</dbReference>
<keyword evidence="6" id="KW-1185">Reference proteome</keyword>
<dbReference type="SMART" id="SM00342">
    <property type="entry name" value="HTH_ARAC"/>
    <property type="match status" value="1"/>
</dbReference>
<dbReference type="GO" id="GO:0003700">
    <property type="term" value="F:DNA-binding transcription factor activity"/>
    <property type="evidence" value="ECO:0007669"/>
    <property type="project" value="InterPro"/>
</dbReference>
<dbReference type="PROSITE" id="PS01124">
    <property type="entry name" value="HTH_ARAC_FAMILY_2"/>
    <property type="match status" value="1"/>
</dbReference>
<dbReference type="GO" id="GO:0000976">
    <property type="term" value="F:transcription cis-regulatory region binding"/>
    <property type="evidence" value="ECO:0007669"/>
    <property type="project" value="TreeGrafter"/>
</dbReference>
<organism evidence="5 6">
    <name type="scientific">Rhizobium oryziradicis</name>
    <dbReference type="NCBI Taxonomy" id="1867956"/>
    <lineage>
        <taxon>Bacteria</taxon>
        <taxon>Pseudomonadati</taxon>
        <taxon>Pseudomonadota</taxon>
        <taxon>Alphaproteobacteria</taxon>
        <taxon>Hyphomicrobiales</taxon>
        <taxon>Rhizobiaceae</taxon>
        <taxon>Rhizobium/Agrobacterium group</taxon>
        <taxon>Rhizobium</taxon>
    </lineage>
</organism>
<gene>
    <name evidence="5" type="ORF">BJF95_13755</name>
</gene>
<dbReference type="AlphaFoldDB" id="A0A1Q8ZM33"/>
<sequence>MAPMNDILKPARSVAFIRVAAIKPLLEQFASRQSKARELLHKHRILPSVLDDNYAVIPLHRFVAFFEDAASSLDAPAFGAKLGATLTPGDIGPMGVLVSFSPTIRSAFENLSKFVNSLQNSTTSSVRQDGDILIWSYRIADDSIWPRRHDAEYSLAASCQLIRTNFKVNWQPMEVHFEHEAPEQADAIRRIFKAPVLFKQSSNRIIMNVEEADRVYRTENKELTLILERHIGDLINETNVGNSITAKVKSLIELYIGVRPITIGLIAEELGLKPRTLQRRLEDEGTSIRILTLACRQELASRLLSTSASTMSDVAQALGYADGAVFSRAFKGWAGHPPSKA</sequence>
<comment type="caution">
    <text evidence="5">The sequence shown here is derived from an EMBL/GenBank/DDBJ whole genome shotgun (WGS) entry which is preliminary data.</text>
</comment>
<dbReference type="InterPro" id="IPR018060">
    <property type="entry name" value="HTH_AraC"/>
</dbReference>
<evidence type="ECO:0000259" key="4">
    <source>
        <dbReference type="PROSITE" id="PS01124"/>
    </source>
</evidence>
<reference evidence="5 6" key="1">
    <citation type="submission" date="2016-09" db="EMBL/GenBank/DDBJ databases">
        <title>Rhizobium oryziradicis sp. nov., isolated from the root of rice.</title>
        <authorList>
            <person name="Zhao J."/>
            <person name="Zhang X."/>
        </authorList>
    </citation>
    <scope>NUCLEOTIDE SEQUENCE [LARGE SCALE GENOMIC DNA]</scope>
    <source>
        <strain evidence="5 6">N19</strain>
    </source>
</reference>
<protein>
    <recommendedName>
        <fullName evidence="4">HTH araC/xylS-type domain-containing protein</fullName>
    </recommendedName>
</protein>
<name>A0A1Q8ZM33_9HYPH</name>
<accession>A0A1Q8ZM33</accession>
<evidence type="ECO:0000256" key="2">
    <source>
        <dbReference type="ARBA" id="ARBA00023125"/>
    </source>
</evidence>
<dbReference type="PANTHER" id="PTHR47894:SF4">
    <property type="entry name" value="HTH-TYPE TRANSCRIPTIONAL REGULATOR GADX"/>
    <property type="match status" value="1"/>
</dbReference>
<dbReference type="Gene3D" id="1.10.10.60">
    <property type="entry name" value="Homeodomain-like"/>
    <property type="match status" value="1"/>
</dbReference>
<dbReference type="Proteomes" id="UP000186894">
    <property type="component" value="Unassembled WGS sequence"/>
</dbReference>
<dbReference type="Pfam" id="PF12833">
    <property type="entry name" value="HTH_18"/>
    <property type="match status" value="1"/>
</dbReference>
<dbReference type="EMBL" id="MKIM01000029">
    <property type="protein sequence ID" value="OLP42987.1"/>
    <property type="molecule type" value="Genomic_DNA"/>
</dbReference>
<evidence type="ECO:0000313" key="5">
    <source>
        <dbReference type="EMBL" id="OLP42987.1"/>
    </source>
</evidence>
<proteinExistence type="predicted"/>
<evidence type="ECO:0000313" key="6">
    <source>
        <dbReference type="Proteomes" id="UP000186894"/>
    </source>
</evidence>
<keyword evidence="2" id="KW-0238">DNA-binding</keyword>
<feature type="domain" description="HTH araC/xylS-type" evidence="4">
    <location>
        <begin position="246"/>
        <end position="341"/>
    </location>
</feature>
<keyword evidence="1" id="KW-0805">Transcription regulation</keyword>
<evidence type="ECO:0000256" key="1">
    <source>
        <dbReference type="ARBA" id="ARBA00023015"/>
    </source>
</evidence>
<evidence type="ECO:0000256" key="3">
    <source>
        <dbReference type="ARBA" id="ARBA00023163"/>
    </source>
</evidence>
<dbReference type="InterPro" id="IPR032687">
    <property type="entry name" value="AraC-type_N"/>
</dbReference>
<dbReference type="InterPro" id="IPR009057">
    <property type="entry name" value="Homeodomain-like_sf"/>
</dbReference>
<dbReference type="PANTHER" id="PTHR47894">
    <property type="entry name" value="HTH-TYPE TRANSCRIPTIONAL REGULATOR GADX"/>
    <property type="match status" value="1"/>
</dbReference>